<sequence length="378" mass="41157">MNIVIIGGGLGGLTLARVLLINGIKSTVYEAESSLGARSPGGLLDIHDYNGQLALKDCNLYEEFLKLIIPGADAHRILDKDANILHEDQDRGHGTRPEVYRGELREMLINSLPKESIQWGHKLSSVKSFSNGKHEVTFTNGTTVVSDLLIGADGAWSKVRSLLTDVAPAYVGTSFIELYLYDIDNNHKSIANVIGNGTLMALAPGRGILGHKETNGTFHAYVAINQSQEWISQIDLSDSKSANAQIAHEFEDWSNDLKAIILEGKTTPHPRGIYALPVGISWERVPGVTLIGDAAHLMSPFAGEGANLALYDGAELGKHIVKNLDNIEAALSDFEKEMFLRSAHSAEESDRNSKLFFNNESPQSVVNLFLGYAVELPE</sequence>
<reference evidence="1 2" key="1">
    <citation type="submission" date="2018-01" db="EMBL/GenBank/DDBJ databases">
        <title>Complete genome sequence of Bacteriovorax stolpii DSM12778.</title>
        <authorList>
            <person name="Tang B."/>
            <person name="Chang J."/>
        </authorList>
    </citation>
    <scope>NUCLEOTIDE SEQUENCE [LARGE SCALE GENOMIC DNA]</scope>
    <source>
        <strain evidence="1 2">DSM 12778</strain>
    </source>
</reference>
<organism evidence="1 2">
    <name type="scientific">Bacteriovorax stolpii</name>
    <name type="common">Bdellovibrio stolpii</name>
    <dbReference type="NCBI Taxonomy" id="960"/>
    <lineage>
        <taxon>Bacteria</taxon>
        <taxon>Pseudomonadati</taxon>
        <taxon>Bdellovibrionota</taxon>
        <taxon>Bacteriovoracia</taxon>
        <taxon>Bacteriovoracales</taxon>
        <taxon>Bacteriovoracaceae</taxon>
        <taxon>Bacteriovorax</taxon>
    </lineage>
</organism>
<dbReference type="RefSeq" id="WP_102242640.1">
    <property type="nucleotide sequence ID" value="NZ_CP025704.1"/>
</dbReference>
<dbReference type="AlphaFoldDB" id="A0A2K9NQL0"/>
<dbReference type="InterPro" id="IPR036188">
    <property type="entry name" value="FAD/NAD-bd_sf"/>
</dbReference>
<dbReference type="Proteomes" id="UP000235584">
    <property type="component" value="Chromosome"/>
</dbReference>
<evidence type="ECO:0000313" key="1">
    <source>
        <dbReference type="EMBL" id="AUN97345.1"/>
    </source>
</evidence>
<gene>
    <name evidence="1" type="ORF">C0V70_04305</name>
</gene>
<accession>A0A2K9NQL0</accession>
<protein>
    <submittedName>
        <fullName evidence="1">FAD-dependent oxidoreductase</fullName>
    </submittedName>
</protein>
<dbReference type="PANTHER" id="PTHR46972">
    <property type="entry name" value="MONOOXYGENASE ASQM-RELATED"/>
    <property type="match status" value="1"/>
</dbReference>
<dbReference type="InterPro" id="IPR002938">
    <property type="entry name" value="FAD-bd"/>
</dbReference>
<dbReference type="KEGG" id="bsto:C0V70_04305"/>
<name>A0A2K9NQL0_BACTC</name>
<dbReference type="Gene3D" id="3.50.50.60">
    <property type="entry name" value="FAD/NAD(P)-binding domain"/>
    <property type="match status" value="1"/>
</dbReference>
<dbReference type="Pfam" id="PF01494">
    <property type="entry name" value="FAD_binding_3"/>
    <property type="match status" value="1"/>
</dbReference>
<evidence type="ECO:0000313" key="2">
    <source>
        <dbReference type="Proteomes" id="UP000235584"/>
    </source>
</evidence>
<dbReference type="EMBL" id="CP025704">
    <property type="protein sequence ID" value="AUN97345.1"/>
    <property type="molecule type" value="Genomic_DNA"/>
</dbReference>
<dbReference type="PRINTS" id="PR00420">
    <property type="entry name" value="RNGMNOXGNASE"/>
</dbReference>
<keyword evidence="2" id="KW-1185">Reference proteome</keyword>
<dbReference type="SUPFAM" id="SSF51905">
    <property type="entry name" value="FAD/NAD(P)-binding domain"/>
    <property type="match status" value="1"/>
</dbReference>
<proteinExistence type="predicted"/>
<dbReference type="GO" id="GO:0071949">
    <property type="term" value="F:FAD binding"/>
    <property type="evidence" value="ECO:0007669"/>
    <property type="project" value="InterPro"/>
</dbReference>
<dbReference type="PANTHER" id="PTHR46972:SF1">
    <property type="entry name" value="FAD DEPENDENT OXIDOREDUCTASE DOMAIN-CONTAINING PROTEIN"/>
    <property type="match status" value="1"/>
</dbReference>